<name>A0A396AJY3_9FIRM</name>
<gene>
    <name evidence="1" type="ORF">DW813_06350</name>
</gene>
<proteinExistence type="predicted"/>
<dbReference type="AlphaFoldDB" id="A0A396AJY3"/>
<evidence type="ECO:0000313" key="1">
    <source>
        <dbReference type="EMBL" id="RHD04298.1"/>
    </source>
</evidence>
<protein>
    <submittedName>
        <fullName evidence="1">Uncharacterized protein</fullName>
    </submittedName>
</protein>
<dbReference type="Pfam" id="PF14253">
    <property type="entry name" value="AbiH"/>
    <property type="match status" value="1"/>
</dbReference>
<comment type="caution">
    <text evidence="1">The sequence shown here is derived from an EMBL/GenBank/DDBJ whole genome shotgun (WGS) entry which is preliminary data.</text>
</comment>
<sequence>MRIRDTLPKVSMIHKSNKDLYINFNYTATLENVYGISDASVIHIHGSLRGYTDNPVLGHGNIARIDAIEEKQKSAEEHYNEKEINICRVVKDYYRTTFKDTNRYMYKLQRIANENILEIIVAGHSITGIDVPYFSNIDILSGKNVNWTIVWFDSSKKDMIRQSLIDAGIDGDRIQLKPANEFYDL</sequence>
<organism evidence="1 2">
    <name type="scientific">Roseburia inulinivorans</name>
    <dbReference type="NCBI Taxonomy" id="360807"/>
    <lineage>
        <taxon>Bacteria</taxon>
        <taxon>Bacillati</taxon>
        <taxon>Bacillota</taxon>
        <taxon>Clostridia</taxon>
        <taxon>Lachnospirales</taxon>
        <taxon>Lachnospiraceae</taxon>
        <taxon>Roseburia</taxon>
    </lineage>
</organism>
<dbReference type="EMBL" id="QSIQ01000007">
    <property type="protein sequence ID" value="RHD04298.1"/>
    <property type="molecule type" value="Genomic_DNA"/>
</dbReference>
<evidence type="ECO:0000313" key="2">
    <source>
        <dbReference type="Proteomes" id="UP000266391"/>
    </source>
</evidence>
<dbReference type="Proteomes" id="UP000266391">
    <property type="component" value="Unassembled WGS sequence"/>
</dbReference>
<accession>A0A396AJY3</accession>
<reference evidence="1 2" key="1">
    <citation type="submission" date="2018-08" db="EMBL/GenBank/DDBJ databases">
        <title>A genome reference for cultivated species of the human gut microbiota.</title>
        <authorList>
            <person name="Zou Y."/>
            <person name="Xue W."/>
            <person name="Luo G."/>
        </authorList>
    </citation>
    <scope>NUCLEOTIDE SEQUENCE [LARGE SCALE GENOMIC DNA]</scope>
    <source>
        <strain evidence="1 2">AM32-8LB</strain>
    </source>
</reference>
<dbReference type="InterPro" id="IPR025935">
    <property type="entry name" value="AbiH"/>
</dbReference>